<feature type="transmembrane region" description="Helical" evidence="1">
    <location>
        <begin position="104"/>
        <end position="124"/>
    </location>
</feature>
<reference evidence="2 3" key="1">
    <citation type="submission" date="2018-12" db="EMBL/GenBank/DDBJ databases">
        <title>Sequencing of bacterial isolates from soil warming experiment in Harvard Forest, Massachusetts, USA.</title>
        <authorList>
            <person name="Deangelis K."/>
        </authorList>
    </citation>
    <scope>NUCLEOTIDE SEQUENCE [LARGE SCALE GENOMIC DNA]</scope>
    <source>
        <strain evidence="2 3">EB153</strain>
    </source>
</reference>
<keyword evidence="1" id="KW-1133">Transmembrane helix</keyword>
<keyword evidence="1" id="KW-0812">Transmembrane</keyword>
<evidence type="ECO:0000256" key="1">
    <source>
        <dbReference type="SAM" id="Phobius"/>
    </source>
</evidence>
<evidence type="ECO:0000313" key="3">
    <source>
        <dbReference type="Proteomes" id="UP000269669"/>
    </source>
</evidence>
<feature type="transmembrane region" description="Helical" evidence="1">
    <location>
        <begin position="73"/>
        <end position="92"/>
    </location>
</feature>
<feature type="transmembrane region" description="Helical" evidence="1">
    <location>
        <begin position="12"/>
        <end position="35"/>
    </location>
</feature>
<feature type="transmembrane region" description="Helical" evidence="1">
    <location>
        <begin position="201"/>
        <end position="220"/>
    </location>
</feature>
<evidence type="ECO:0008006" key="4">
    <source>
        <dbReference type="Google" id="ProtNLM"/>
    </source>
</evidence>
<keyword evidence="1" id="KW-0472">Membrane</keyword>
<proteinExistence type="predicted"/>
<accession>A0A3R9P0L5</accession>
<protein>
    <recommendedName>
        <fullName evidence="4">DoxX-like protein</fullName>
    </recommendedName>
</protein>
<comment type="caution">
    <text evidence="2">The sequence shown here is derived from an EMBL/GenBank/DDBJ whole genome shotgun (WGS) entry which is preliminary data.</text>
</comment>
<dbReference type="RefSeq" id="WP_125486658.1">
    <property type="nucleotide sequence ID" value="NZ_RSDW01000001.1"/>
</dbReference>
<feature type="transmembrane region" description="Helical" evidence="1">
    <location>
        <begin position="144"/>
        <end position="165"/>
    </location>
</feature>
<gene>
    <name evidence="2" type="ORF">EDE15_3835</name>
</gene>
<feature type="transmembrane region" description="Helical" evidence="1">
    <location>
        <begin position="47"/>
        <end position="66"/>
    </location>
</feature>
<evidence type="ECO:0000313" key="2">
    <source>
        <dbReference type="EMBL" id="RSL18273.1"/>
    </source>
</evidence>
<dbReference type="Proteomes" id="UP000269669">
    <property type="component" value="Unassembled WGS sequence"/>
</dbReference>
<feature type="transmembrane region" description="Helical" evidence="1">
    <location>
        <begin position="177"/>
        <end position="194"/>
    </location>
</feature>
<organism evidence="2 3">
    <name type="scientific">Edaphobacter aggregans</name>
    <dbReference type="NCBI Taxonomy" id="570835"/>
    <lineage>
        <taxon>Bacteria</taxon>
        <taxon>Pseudomonadati</taxon>
        <taxon>Acidobacteriota</taxon>
        <taxon>Terriglobia</taxon>
        <taxon>Terriglobales</taxon>
        <taxon>Acidobacteriaceae</taxon>
        <taxon>Edaphobacter</taxon>
    </lineage>
</organism>
<dbReference type="EMBL" id="RSDW01000001">
    <property type="protein sequence ID" value="RSL18273.1"/>
    <property type="molecule type" value="Genomic_DNA"/>
</dbReference>
<keyword evidence="3" id="KW-1185">Reference proteome</keyword>
<name>A0A3R9P0L5_9BACT</name>
<sequence>MDGLSGVLIRVGRLLFAVAMAFFGVQCIIFARGGVGLVPGPPWTQGHIGLAWIAGIGFILAAVFIVTQWQGRLAANLLGVCMLLQVLFFYLPRLVTHVHDPRPWTSGFEVLALSGASFVLAGALPDEVHKGGGGQVWLTEAARYMFAIALVVFGVQHFMYAQFVAALVTPWIPGRLFWAYFVGVAFFAAAMCIGMGRKVRLAGILLGVMFLLFVVLLHIPRMAAAPHDGNEWTSGFIALACGGASFVLAGALPEKHRG</sequence>
<feature type="transmembrane region" description="Helical" evidence="1">
    <location>
        <begin position="232"/>
        <end position="252"/>
    </location>
</feature>
<dbReference type="OrthoDB" id="115164at2"/>
<dbReference type="AlphaFoldDB" id="A0A3R9P0L5"/>